<keyword evidence="7" id="KW-0472">Membrane</keyword>
<reference evidence="10" key="2">
    <citation type="submission" date="2020-09" db="EMBL/GenBank/DDBJ databases">
        <authorList>
            <person name="Sun Q."/>
            <person name="Zhou Y."/>
        </authorList>
    </citation>
    <scope>NUCLEOTIDE SEQUENCE</scope>
    <source>
        <strain evidence="10">CGMCC 4.7308</strain>
    </source>
</reference>
<feature type="compositionally biased region" description="Low complexity" evidence="8">
    <location>
        <begin position="20"/>
        <end position="38"/>
    </location>
</feature>
<reference evidence="10" key="1">
    <citation type="journal article" date="2014" name="Int. J. Syst. Evol. Microbiol.">
        <title>Complete genome sequence of Corynebacterium casei LMG S-19264T (=DSM 44701T), isolated from a smear-ripened cheese.</title>
        <authorList>
            <consortium name="US DOE Joint Genome Institute (JGI-PGF)"/>
            <person name="Walter F."/>
            <person name="Albersmeier A."/>
            <person name="Kalinowski J."/>
            <person name="Ruckert C."/>
        </authorList>
    </citation>
    <scope>NUCLEOTIDE SEQUENCE</scope>
    <source>
        <strain evidence="10">CGMCC 4.7308</strain>
    </source>
</reference>
<dbReference type="FunFam" id="3.40.50.300:FF:000016">
    <property type="entry name" value="Oligopeptide ABC transporter ATP-binding component"/>
    <property type="match status" value="1"/>
</dbReference>
<dbReference type="PROSITE" id="PS50893">
    <property type="entry name" value="ABC_TRANSPORTER_2"/>
    <property type="match status" value="1"/>
</dbReference>
<keyword evidence="3" id="KW-0813">Transport</keyword>
<gene>
    <name evidence="10" type="ORF">GCM10011594_19590</name>
</gene>
<comment type="similarity">
    <text evidence="2">Belongs to the ABC transporter superfamily.</text>
</comment>
<dbReference type="PANTHER" id="PTHR43297">
    <property type="entry name" value="OLIGOPEPTIDE TRANSPORT ATP-BINDING PROTEIN APPD"/>
    <property type="match status" value="1"/>
</dbReference>
<dbReference type="GO" id="GO:0015833">
    <property type="term" value="P:peptide transport"/>
    <property type="evidence" value="ECO:0007669"/>
    <property type="project" value="InterPro"/>
</dbReference>
<evidence type="ECO:0000256" key="8">
    <source>
        <dbReference type="SAM" id="MobiDB-lite"/>
    </source>
</evidence>
<comment type="subcellular location">
    <subcellularLocation>
        <location evidence="1">Cell membrane</location>
        <topology evidence="1">Peripheral membrane protein</topology>
    </subcellularLocation>
</comment>
<organism evidence="10 11">
    <name type="scientific">Nakamurella endophytica</name>
    <dbReference type="NCBI Taxonomy" id="1748367"/>
    <lineage>
        <taxon>Bacteria</taxon>
        <taxon>Bacillati</taxon>
        <taxon>Actinomycetota</taxon>
        <taxon>Actinomycetes</taxon>
        <taxon>Nakamurellales</taxon>
        <taxon>Nakamurellaceae</taxon>
        <taxon>Nakamurella</taxon>
    </lineage>
</organism>
<dbReference type="SUPFAM" id="SSF52540">
    <property type="entry name" value="P-loop containing nucleoside triphosphate hydrolases"/>
    <property type="match status" value="1"/>
</dbReference>
<evidence type="ECO:0000256" key="3">
    <source>
        <dbReference type="ARBA" id="ARBA00022448"/>
    </source>
</evidence>
<dbReference type="CDD" id="cd03257">
    <property type="entry name" value="ABC_NikE_OppD_transporters"/>
    <property type="match status" value="1"/>
</dbReference>
<evidence type="ECO:0000313" key="11">
    <source>
        <dbReference type="Proteomes" id="UP000655208"/>
    </source>
</evidence>
<dbReference type="InterPro" id="IPR050388">
    <property type="entry name" value="ABC_Ni/Peptide_Import"/>
</dbReference>
<dbReference type="EMBL" id="BMNA01000003">
    <property type="protein sequence ID" value="GGL99719.1"/>
    <property type="molecule type" value="Genomic_DNA"/>
</dbReference>
<keyword evidence="11" id="KW-1185">Reference proteome</keyword>
<keyword evidence="6 10" id="KW-0067">ATP-binding</keyword>
<evidence type="ECO:0000259" key="9">
    <source>
        <dbReference type="PROSITE" id="PS50893"/>
    </source>
</evidence>
<accession>A0A917SWR6</accession>
<dbReference type="Pfam" id="PF00005">
    <property type="entry name" value="ABC_tran"/>
    <property type="match status" value="1"/>
</dbReference>
<feature type="domain" description="ABC transporter" evidence="9">
    <location>
        <begin position="48"/>
        <end position="297"/>
    </location>
</feature>
<evidence type="ECO:0000256" key="7">
    <source>
        <dbReference type="ARBA" id="ARBA00023136"/>
    </source>
</evidence>
<dbReference type="InterPro" id="IPR003439">
    <property type="entry name" value="ABC_transporter-like_ATP-bd"/>
</dbReference>
<dbReference type="RefSeq" id="WP_188941310.1">
    <property type="nucleotide sequence ID" value="NZ_BMNA01000003.1"/>
</dbReference>
<name>A0A917SWR6_9ACTN</name>
<dbReference type="GO" id="GO:0016887">
    <property type="term" value="F:ATP hydrolysis activity"/>
    <property type="evidence" value="ECO:0007669"/>
    <property type="project" value="InterPro"/>
</dbReference>
<evidence type="ECO:0000256" key="4">
    <source>
        <dbReference type="ARBA" id="ARBA00022475"/>
    </source>
</evidence>
<sequence>MSAPLEKDGQEDGQKGGTVGAAVTASPTTASSTTASSTTASATAAPILAFDDVRVDYRGRSSTVSAVAGVSLELRAGETFGLVGESGCGKTTLSMAVMGLLPDRAQVSGEIRFRGEDLVTMPAGRRRRLRGDDVSMVFQDPATSLDATFPIGEQVAETIRAHRSVSRREARDRALQLLAEVGIPDPAARYSDPPHRLSGGMRQRVVIAAALANDPDLLLADEPTTALDVTIQAQILDLLAQLKQRHGMTMLLITHDLGVVAQICDRVGVMYAGQLVEVAPVDQLFAAPRHPYTRALLQALPSRAQRSGRLAVVEGQVPDLSEPPSGCRFKERCPHRMPVCDTTPAATPAGAGSVACWLETVDRATNVELAEQVGGAA</sequence>
<dbReference type="Proteomes" id="UP000655208">
    <property type="component" value="Unassembled WGS sequence"/>
</dbReference>
<evidence type="ECO:0000313" key="10">
    <source>
        <dbReference type="EMBL" id="GGL99719.1"/>
    </source>
</evidence>
<dbReference type="NCBIfam" id="TIGR01727">
    <property type="entry name" value="oligo_HPY"/>
    <property type="match status" value="1"/>
</dbReference>
<dbReference type="InterPro" id="IPR003593">
    <property type="entry name" value="AAA+_ATPase"/>
</dbReference>
<dbReference type="InterPro" id="IPR013563">
    <property type="entry name" value="Oligopep_ABC_C"/>
</dbReference>
<feature type="region of interest" description="Disordered" evidence="8">
    <location>
        <begin position="1"/>
        <end position="38"/>
    </location>
</feature>
<dbReference type="Gene3D" id="3.40.50.300">
    <property type="entry name" value="P-loop containing nucleotide triphosphate hydrolases"/>
    <property type="match status" value="1"/>
</dbReference>
<dbReference type="AlphaFoldDB" id="A0A917SWR6"/>
<dbReference type="InterPro" id="IPR027417">
    <property type="entry name" value="P-loop_NTPase"/>
</dbReference>
<feature type="compositionally biased region" description="Basic and acidic residues" evidence="8">
    <location>
        <begin position="1"/>
        <end position="14"/>
    </location>
</feature>
<dbReference type="InterPro" id="IPR017871">
    <property type="entry name" value="ABC_transporter-like_CS"/>
</dbReference>
<proteinExistence type="inferred from homology"/>
<dbReference type="GO" id="GO:0005524">
    <property type="term" value="F:ATP binding"/>
    <property type="evidence" value="ECO:0007669"/>
    <property type="project" value="UniProtKB-KW"/>
</dbReference>
<dbReference type="PANTHER" id="PTHR43297:SF2">
    <property type="entry name" value="DIPEPTIDE TRANSPORT ATP-BINDING PROTEIN DPPD"/>
    <property type="match status" value="1"/>
</dbReference>
<protein>
    <submittedName>
        <fullName evidence="10">ABC transporter ATP-binding protein</fullName>
    </submittedName>
</protein>
<dbReference type="Pfam" id="PF08352">
    <property type="entry name" value="oligo_HPY"/>
    <property type="match status" value="1"/>
</dbReference>
<evidence type="ECO:0000256" key="1">
    <source>
        <dbReference type="ARBA" id="ARBA00004202"/>
    </source>
</evidence>
<dbReference type="GO" id="GO:0005886">
    <property type="term" value="C:plasma membrane"/>
    <property type="evidence" value="ECO:0007669"/>
    <property type="project" value="UniProtKB-SubCell"/>
</dbReference>
<dbReference type="PROSITE" id="PS00211">
    <property type="entry name" value="ABC_TRANSPORTER_1"/>
    <property type="match status" value="1"/>
</dbReference>
<dbReference type="SMART" id="SM00382">
    <property type="entry name" value="AAA"/>
    <property type="match status" value="1"/>
</dbReference>
<keyword evidence="4" id="KW-1003">Cell membrane</keyword>
<evidence type="ECO:0000256" key="2">
    <source>
        <dbReference type="ARBA" id="ARBA00005417"/>
    </source>
</evidence>
<keyword evidence="5" id="KW-0547">Nucleotide-binding</keyword>
<comment type="caution">
    <text evidence="10">The sequence shown here is derived from an EMBL/GenBank/DDBJ whole genome shotgun (WGS) entry which is preliminary data.</text>
</comment>
<evidence type="ECO:0000256" key="6">
    <source>
        <dbReference type="ARBA" id="ARBA00022840"/>
    </source>
</evidence>
<evidence type="ECO:0000256" key="5">
    <source>
        <dbReference type="ARBA" id="ARBA00022741"/>
    </source>
</evidence>